<evidence type="ECO:0000313" key="3">
    <source>
        <dbReference type="Proteomes" id="UP000518752"/>
    </source>
</evidence>
<accession>A0A8H5LPN6</accession>
<evidence type="ECO:0000256" key="1">
    <source>
        <dbReference type="SAM" id="MobiDB-lite"/>
    </source>
</evidence>
<organism evidence="2 3">
    <name type="scientific">Collybiopsis confluens</name>
    <dbReference type="NCBI Taxonomy" id="2823264"/>
    <lineage>
        <taxon>Eukaryota</taxon>
        <taxon>Fungi</taxon>
        <taxon>Dikarya</taxon>
        <taxon>Basidiomycota</taxon>
        <taxon>Agaricomycotina</taxon>
        <taxon>Agaricomycetes</taxon>
        <taxon>Agaricomycetidae</taxon>
        <taxon>Agaricales</taxon>
        <taxon>Marasmiineae</taxon>
        <taxon>Omphalotaceae</taxon>
        <taxon>Collybiopsis</taxon>
    </lineage>
</organism>
<comment type="caution">
    <text evidence="2">The sequence shown here is derived from an EMBL/GenBank/DDBJ whole genome shotgun (WGS) entry which is preliminary data.</text>
</comment>
<dbReference type="EMBL" id="JAACJN010000181">
    <property type="protein sequence ID" value="KAF5364836.1"/>
    <property type="molecule type" value="Genomic_DNA"/>
</dbReference>
<name>A0A8H5LPN6_9AGAR</name>
<keyword evidence="3" id="KW-1185">Reference proteome</keyword>
<reference evidence="2 3" key="1">
    <citation type="journal article" date="2020" name="ISME J.">
        <title>Uncovering the hidden diversity of litter-decomposition mechanisms in mushroom-forming fungi.</title>
        <authorList>
            <person name="Floudas D."/>
            <person name="Bentzer J."/>
            <person name="Ahren D."/>
            <person name="Johansson T."/>
            <person name="Persson P."/>
            <person name="Tunlid A."/>
        </authorList>
    </citation>
    <scope>NUCLEOTIDE SEQUENCE [LARGE SCALE GENOMIC DNA]</scope>
    <source>
        <strain evidence="2 3">CBS 406.79</strain>
    </source>
</reference>
<dbReference type="Proteomes" id="UP000518752">
    <property type="component" value="Unassembled WGS sequence"/>
</dbReference>
<evidence type="ECO:0000313" key="2">
    <source>
        <dbReference type="EMBL" id="KAF5364836.1"/>
    </source>
</evidence>
<feature type="compositionally biased region" description="Polar residues" evidence="1">
    <location>
        <begin position="17"/>
        <end position="54"/>
    </location>
</feature>
<sequence length="92" mass="10153">MSMLLKEPGNGGKACSDTPSLPHEQTISNHESGSYRKGNSVTYEKHTPQPQTPGCSLADPSAVLSAWLYESLMVWRDGCHVQWDDEVYDGKN</sequence>
<proteinExistence type="predicted"/>
<feature type="region of interest" description="Disordered" evidence="1">
    <location>
        <begin position="1"/>
        <end position="56"/>
    </location>
</feature>
<dbReference type="AlphaFoldDB" id="A0A8H5LPN6"/>
<protein>
    <submittedName>
        <fullName evidence="2">Uncharacterized protein</fullName>
    </submittedName>
</protein>
<gene>
    <name evidence="2" type="ORF">D9757_011264</name>
</gene>